<gene>
    <name evidence="2" type="ORF">KEC57_01640</name>
</gene>
<dbReference type="EMBL" id="JAGTTN010000001">
    <property type="protein sequence ID" value="MCC2030881.1"/>
    <property type="molecule type" value="Genomic_DNA"/>
</dbReference>
<keyword evidence="1" id="KW-1133">Transmembrane helix</keyword>
<reference evidence="2" key="1">
    <citation type="submission" date="2021-04" db="EMBL/GenBank/DDBJ databases">
        <title>Microbacterium tenobrionis sp. nov. and Microbacterium allomyrinae sp. nov., isolated from larvae of Tenobrio molitor and Allomyrina dichotoma, respectively.</title>
        <authorList>
            <person name="Lee S.D."/>
        </authorList>
    </citation>
    <scope>NUCLEOTIDE SEQUENCE</scope>
    <source>
        <strain evidence="2">BWT-G7</strain>
    </source>
</reference>
<protein>
    <submittedName>
        <fullName evidence="2">Uncharacterized protein</fullName>
    </submittedName>
</protein>
<keyword evidence="3" id="KW-1185">Reference proteome</keyword>
<sequence>MTLHKHDGGYGVEPRTASDRWRSVGVWAVILVSYGLGIYLTVAGMALSLNPADGMSGIGSVALALGLLLIPIALSFIVNNDAAATERRARFWQRSAVKSVNDIGDAVGATGGPTAVERIAKLESAMQLLAASNRDALMALQNEREVHQEALRGAADELLAARLAIASLPARRLSRAERARVARTGWLR</sequence>
<proteinExistence type="predicted"/>
<keyword evidence="1" id="KW-0472">Membrane</keyword>
<accession>A0A9X1S0S5</accession>
<evidence type="ECO:0000313" key="2">
    <source>
        <dbReference type="EMBL" id="MCC2030881.1"/>
    </source>
</evidence>
<name>A0A9X1S0S5_9MICO</name>
<dbReference type="Proteomes" id="UP001139354">
    <property type="component" value="Unassembled WGS sequence"/>
</dbReference>
<feature type="transmembrane region" description="Helical" evidence="1">
    <location>
        <begin position="24"/>
        <end position="46"/>
    </location>
</feature>
<dbReference type="RefSeq" id="WP_229382770.1">
    <property type="nucleotide sequence ID" value="NZ_JAGTTN010000001.1"/>
</dbReference>
<feature type="transmembrane region" description="Helical" evidence="1">
    <location>
        <begin position="58"/>
        <end position="78"/>
    </location>
</feature>
<dbReference type="AlphaFoldDB" id="A0A9X1S0S5"/>
<comment type="caution">
    <text evidence="2">The sequence shown here is derived from an EMBL/GenBank/DDBJ whole genome shotgun (WGS) entry which is preliminary data.</text>
</comment>
<evidence type="ECO:0000313" key="3">
    <source>
        <dbReference type="Proteomes" id="UP001139354"/>
    </source>
</evidence>
<evidence type="ECO:0000256" key="1">
    <source>
        <dbReference type="SAM" id="Phobius"/>
    </source>
</evidence>
<keyword evidence="1" id="KW-0812">Transmembrane</keyword>
<organism evidence="2 3">
    <name type="scientific">Microbacterium allomyrinae</name>
    <dbReference type="NCBI Taxonomy" id="2830666"/>
    <lineage>
        <taxon>Bacteria</taxon>
        <taxon>Bacillati</taxon>
        <taxon>Actinomycetota</taxon>
        <taxon>Actinomycetes</taxon>
        <taxon>Micrococcales</taxon>
        <taxon>Microbacteriaceae</taxon>
        <taxon>Microbacterium</taxon>
    </lineage>
</organism>